<feature type="compositionally biased region" description="Basic and acidic residues" evidence="1">
    <location>
        <begin position="1"/>
        <end position="19"/>
    </location>
</feature>
<keyword evidence="3" id="KW-1185">Reference proteome</keyword>
<dbReference type="EMBL" id="BLLK01000062">
    <property type="protein sequence ID" value="GFH59151.1"/>
    <property type="molecule type" value="Genomic_DNA"/>
</dbReference>
<sequence>MSKQKLDEEMEPRRSDIEVKTSQNDMNRMNDENDTTENKVTGNMSAAREPDDEPFDPLFMDGLPADFSSNSKLAAIASFLNSDSDNESVNSNRVMNEKPLSASGGGKIKRRNKKYTNKNSPYAKIEKKTSNSASIGEAQLFLSMWKM</sequence>
<dbReference type="Proteomes" id="UP001054902">
    <property type="component" value="Unassembled WGS sequence"/>
</dbReference>
<gene>
    <name evidence="2" type="ORF">CTEN210_15627</name>
</gene>
<evidence type="ECO:0000313" key="3">
    <source>
        <dbReference type="Proteomes" id="UP001054902"/>
    </source>
</evidence>
<dbReference type="AlphaFoldDB" id="A0AAD3D9H5"/>
<reference evidence="2 3" key="1">
    <citation type="journal article" date="2021" name="Sci. Rep.">
        <title>The genome of the diatom Chaetoceros tenuissimus carries an ancient integrated fragment of an extant virus.</title>
        <authorList>
            <person name="Hongo Y."/>
            <person name="Kimura K."/>
            <person name="Takaki Y."/>
            <person name="Yoshida Y."/>
            <person name="Baba S."/>
            <person name="Kobayashi G."/>
            <person name="Nagasaki K."/>
            <person name="Hano T."/>
            <person name="Tomaru Y."/>
        </authorList>
    </citation>
    <scope>NUCLEOTIDE SEQUENCE [LARGE SCALE GENOMIC DNA]</scope>
    <source>
        <strain evidence="2 3">NIES-3715</strain>
    </source>
</reference>
<proteinExistence type="predicted"/>
<evidence type="ECO:0000256" key="1">
    <source>
        <dbReference type="SAM" id="MobiDB-lite"/>
    </source>
</evidence>
<evidence type="ECO:0000313" key="2">
    <source>
        <dbReference type="EMBL" id="GFH59151.1"/>
    </source>
</evidence>
<feature type="compositionally biased region" description="Basic residues" evidence="1">
    <location>
        <begin position="107"/>
        <end position="116"/>
    </location>
</feature>
<feature type="region of interest" description="Disordered" evidence="1">
    <location>
        <begin position="1"/>
        <end position="56"/>
    </location>
</feature>
<accession>A0AAD3D9H5</accession>
<comment type="caution">
    <text evidence="2">The sequence shown here is derived from an EMBL/GenBank/DDBJ whole genome shotgun (WGS) entry which is preliminary data.</text>
</comment>
<feature type="region of interest" description="Disordered" evidence="1">
    <location>
        <begin position="83"/>
        <end position="124"/>
    </location>
</feature>
<organism evidence="2 3">
    <name type="scientific">Chaetoceros tenuissimus</name>
    <dbReference type="NCBI Taxonomy" id="426638"/>
    <lineage>
        <taxon>Eukaryota</taxon>
        <taxon>Sar</taxon>
        <taxon>Stramenopiles</taxon>
        <taxon>Ochrophyta</taxon>
        <taxon>Bacillariophyta</taxon>
        <taxon>Coscinodiscophyceae</taxon>
        <taxon>Chaetocerotophycidae</taxon>
        <taxon>Chaetocerotales</taxon>
        <taxon>Chaetocerotaceae</taxon>
        <taxon>Chaetoceros</taxon>
    </lineage>
</organism>
<protein>
    <submittedName>
        <fullName evidence="2">Uncharacterized protein</fullName>
    </submittedName>
</protein>
<feature type="compositionally biased region" description="Low complexity" evidence="1">
    <location>
        <begin position="83"/>
        <end position="92"/>
    </location>
</feature>
<name>A0AAD3D9H5_9STRA</name>